<accession>A0A6B0CAT7</accession>
<feature type="modified residue" description="N6-(pyridoxal phosphate)lysine" evidence="12 13">
    <location>
        <position position="226"/>
    </location>
</feature>
<name>A0A6B0CAT7_STAAU</name>
<comment type="catalytic activity">
    <reaction evidence="1 12">
        <text>(6R)-5,10-methylene-5,6,7,8-tetrahydrofolate + glycine + H2O = (6S)-5,6,7,8-tetrahydrofolate + L-serine</text>
        <dbReference type="Rhea" id="RHEA:15481"/>
        <dbReference type="ChEBI" id="CHEBI:15377"/>
        <dbReference type="ChEBI" id="CHEBI:15636"/>
        <dbReference type="ChEBI" id="CHEBI:33384"/>
        <dbReference type="ChEBI" id="CHEBI:57305"/>
        <dbReference type="ChEBI" id="CHEBI:57453"/>
        <dbReference type="EC" id="2.1.2.1"/>
    </reaction>
</comment>
<comment type="subcellular location">
    <subcellularLocation>
        <location evidence="3 12">Cytoplasm</location>
    </subcellularLocation>
</comment>
<keyword evidence="14" id="KW-0175">Coiled coil</keyword>
<dbReference type="GO" id="GO:0004372">
    <property type="term" value="F:glycine hydroxymethyltransferase activity"/>
    <property type="evidence" value="ECO:0007669"/>
    <property type="project" value="UniProtKB-UniRule"/>
</dbReference>
<protein>
    <recommendedName>
        <fullName evidence="12">Serine hydroxymethyltransferase</fullName>
        <shortName evidence="12">SHMT</shortName>
        <shortName evidence="12">Serine methylase</shortName>
        <ecNumber evidence="12">2.1.2.1</ecNumber>
    </recommendedName>
</protein>
<evidence type="ECO:0000313" key="17">
    <source>
        <dbReference type="Proteomes" id="UP000434412"/>
    </source>
</evidence>
<dbReference type="GO" id="GO:0005829">
    <property type="term" value="C:cytosol"/>
    <property type="evidence" value="ECO:0007669"/>
    <property type="project" value="TreeGrafter"/>
</dbReference>
<reference evidence="16 17" key="1">
    <citation type="submission" date="2019-11" db="EMBL/GenBank/DDBJ databases">
        <title>Implementation of targeted gown and glove precautions to prevent Staphylococcus aureus acquisition in community-based nursing homes.</title>
        <authorList>
            <person name="Stine O.C."/>
        </authorList>
    </citation>
    <scope>NUCLEOTIDE SEQUENCE [LARGE SCALE GENOMIC DNA]</scope>
    <source>
        <strain evidence="16 17">S_2023.LVRQ.AN</strain>
    </source>
</reference>
<feature type="binding site" evidence="12">
    <location>
        <position position="117"/>
    </location>
    <ligand>
        <name>(6S)-5,6,7,8-tetrahydrofolate</name>
        <dbReference type="ChEBI" id="CHEBI:57453"/>
    </ligand>
</feature>
<comment type="pathway">
    <text evidence="12">Amino-acid biosynthesis; glycine biosynthesis; glycine from L-serine: step 1/1.</text>
</comment>
<keyword evidence="9 12" id="KW-0808">Transferase</keyword>
<evidence type="ECO:0000256" key="4">
    <source>
        <dbReference type="ARBA" id="ARBA00006376"/>
    </source>
</evidence>
<evidence type="ECO:0000256" key="5">
    <source>
        <dbReference type="ARBA" id="ARBA00011738"/>
    </source>
</evidence>
<feature type="binding site" evidence="12">
    <location>
        <begin position="121"/>
        <end position="123"/>
    </location>
    <ligand>
        <name>(6S)-5,6,7,8-tetrahydrofolate</name>
        <dbReference type="ChEBI" id="CHEBI:57453"/>
    </ligand>
</feature>
<feature type="site" description="Plays an important role in substrate specificity" evidence="12">
    <location>
        <position position="225"/>
    </location>
</feature>
<evidence type="ECO:0000256" key="13">
    <source>
        <dbReference type="PIRSR" id="PIRSR000412-50"/>
    </source>
</evidence>
<keyword evidence="10 12" id="KW-0663">Pyridoxal phosphate</keyword>
<dbReference type="FunFam" id="3.40.640.10:FF:000001">
    <property type="entry name" value="Serine hydroxymethyltransferase"/>
    <property type="match status" value="1"/>
</dbReference>
<dbReference type="InterPro" id="IPR015422">
    <property type="entry name" value="PyrdxlP-dep_Trfase_small"/>
</dbReference>
<dbReference type="InterPro" id="IPR001085">
    <property type="entry name" value="Ser_HO-MeTrfase"/>
</dbReference>
<evidence type="ECO:0000256" key="6">
    <source>
        <dbReference type="ARBA" id="ARBA00022490"/>
    </source>
</evidence>
<dbReference type="HAMAP" id="MF_00051">
    <property type="entry name" value="SHMT"/>
    <property type="match status" value="1"/>
</dbReference>
<dbReference type="EC" id="2.1.2.1" evidence="12"/>
<evidence type="ECO:0000256" key="14">
    <source>
        <dbReference type="SAM" id="Coils"/>
    </source>
</evidence>
<comment type="cofactor">
    <cofactor evidence="2 12 13">
        <name>pyridoxal 5'-phosphate</name>
        <dbReference type="ChEBI" id="CHEBI:597326"/>
    </cofactor>
</comment>
<comment type="similarity">
    <text evidence="4 12">Belongs to the SHMT family.</text>
</comment>
<evidence type="ECO:0000256" key="11">
    <source>
        <dbReference type="ARBA" id="ARBA00054606"/>
    </source>
</evidence>
<dbReference type="CDD" id="cd00378">
    <property type="entry name" value="SHMT"/>
    <property type="match status" value="1"/>
</dbReference>
<dbReference type="GO" id="GO:0019264">
    <property type="term" value="P:glycine biosynthetic process from serine"/>
    <property type="evidence" value="ECO:0007669"/>
    <property type="project" value="UniProtKB-UniRule"/>
</dbReference>
<feature type="binding site" evidence="12">
    <location>
        <position position="240"/>
    </location>
    <ligand>
        <name>(6S)-5,6,7,8-tetrahydrofolate</name>
        <dbReference type="ChEBI" id="CHEBI:57453"/>
    </ligand>
</feature>
<dbReference type="NCBIfam" id="NF000586">
    <property type="entry name" value="PRK00011.1"/>
    <property type="match status" value="1"/>
</dbReference>
<evidence type="ECO:0000256" key="10">
    <source>
        <dbReference type="ARBA" id="ARBA00022898"/>
    </source>
</evidence>
<dbReference type="PROSITE" id="PS00096">
    <property type="entry name" value="SHMT"/>
    <property type="match status" value="1"/>
</dbReference>
<evidence type="ECO:0000256" key="2">
    <source>
        <dbReference type="ARBA" id="ARBA00001933"/>
    </source>
</evidence>
<dbReference type="InterPro" id="IPR015421">
    <property type="entry name" value="PyrdxlP-dep_Trfase_major"/>
</dbReference>
<dbReference type="GO" id="GO:0008483">
    <property type="term" value="F:transaminase activity"/>
    <property type="evidence" value="ECO:0007669"/>
    <property type="project" value="UniProtKB-KW"/>
</dbReference>
<dbReference type="Pfam" id="PF00464">
    <property type="entry name" value="SHMT"/>
    <property type="match status" value="1"/>
</dbReference>
<comment type="function">
    <text evidence="11">Catalyzes the reversible interconversion of serine and glycine with tetrahydrofolate (THF) serving as the one-carbon carrier. This reaction serves as the major source of one-carbon groups required for the biosynthesis of purines, thymidylate, methionine, and other important biomolecules. Also exhibits THF-independent aldolase activity toward beta-hydroxyamino acids, producing glycine and aldehydes, via a retro-aldol mechanism. Thus, is able to catalyze the cleavage of L-allo-threonine.</text>
</comment>
<evidence type="ECO:0000256" key="9">
    <source>
        <dbReference type="ARBA" id="ARBA00022679"/>
    </source>
</evidence>
<keyword evidence="8 12" id="KW-0028">Amino-acid biosynthesis</keyword>
<dbReference type="PANTHER" id="PTHR11680:SF35">
    <property type="entry name" value="SERINE HYDROXYMETHYLTRANSFERASE 1"/>
    <property type="match status" value="1"/>
</dbReference>
<comment type="pathway">
    <text evidence="12">One-carbon metabolism; tetrahydrofolate interconversion.</text>
</comment>
<dbReference type="GO" id="GO:0035999">
    <property type="term" value="P:tetrahydrofolate interconversion"/>
    <property type="evidence" value="ECO:0007669"/>
    <property type="project" value="UniProtKB-UniRule"/>
</dbReference>
<evidence type="ECO:0000256" key="12">
    <source>
        <dbReference type="HAMAP-Rule" id="MF_00051"/>
    </source>
</evidence>
<dbReference type="UniPathway" id="UPA00193"/>
<dbReference type="InterPro" id="IPR019798">
    <property type="entry name" value="Ser_HO-MeTrfase_PLP_BS"/>
</dbReference>
<dbReference type="AlphaFoldDB" id="A0A6B0CAT7"/>
<keyword evidence="7 12" id="KW-0554">One-carbon metabolism</keyword>
<dbReference type="PIRSF" id="PIRSF000412">
    <property type="entry name" value="SHMT"/>
    <property type="match status" value="1"/>
</dbReference>
<evidence type="ECO:0000256" key="1">
    <source>
        <dbReference type="ARBA" id="ARBA00001528"/>
    </source>
</evidence>
<evidence type="ECO:0000259" key="15">
    <source>
        <dbReference type="Pfam" id="PF00464"/>
    </source>
</evidence>
<dbReference type="FunFam" id="3.90.1150.10:FF:000003">
    <property type="entry name" value="Serine hydroxymethyltransferase"/>
    <property type="match status" value="1"/>
</dbReference>
<proteinExistence type="inferred from homology"/>
<organism evidence="16 17">
    <name type="scientific">Staphylococcus aureus</name>
    <dbReference type="NCBI Taxonomy" id="1280"/>
    <lineage>
        <taxon>Bacteria</taxon>
        <taxon>Bacillati</taxon>
        <taxon>Bacillota</taxon>
        <taxon>Bacilli</taxon>
        <taxon>Bacillales</taxon>
        <taxon>Staphylococcaceae</taxon>
        <taxon>Staphylococcus</taxon>
    </lineage>
</organism>
<dbReference type="GO" id="GO:0030170">
    <property type="term" value="F:pyridoxal phosphate binding"/>
    <property type="evidence" value="ECO:0007669"/>
    <property type="project" value="UniProtKB-UniRule"/>
</dbReference>
<keyword evidence="16" id="KW-0032">Aminotransferase</keyword>
<dbReference type="RefSeq" id="WP_153153875.1">
    <property type="nucleotide sequence ID" value="NZ_JBHFAH010000013.1"/>
</dbReference>
<dbReference type="Proteomes" id="UP000434412">
    <property type="component" value="Unassembled WGS sequence"/>
</dbReference>
<dbReference type="EMBL" id="WPVZ01000425">
    <property type="protein sequence ID" value="MVL45305.1"/>
    <property type="molecule type" value="Genomic_DNA"/>
</dbReference>
<dbReference type="InterPro" id="IPR039429">
    <property type="entry name" value="SHMT-like_dom"/>
</dbReference>
<gene>
    <name evidence="12" type="primary">glyA</name>
    <name evidence="16" type="ORF">GO941_07350</name>
</gene>
<evidence type="ECO:0000256" key="3">
    <source>
        <dbReference type="ARBA" id="ARBA00004496"/>
    </source>
</evidence>
<dbReference type="InterPro" id="IPR049943">
    <property type="entry name" value="Ser_HO-MeTrfase-like"/>
</dbReference>
<comment type="subunit">
    <text evidence="5 12">Homodimer.</text>
</comment>
<dbReference type="SUPFAM" id="SSF53383">
    <property type="entry name" value="PLP-dependent transferases"/>
    <property type="match status" value="1"/>
</dbReference>
<feature type="coiled-coil region" evidence="14">
    <location>
        <begin position="380"/>
        <end position="407"/>
    </location>
</feature>
<evidence type="ECO:0000256" key="8">
    <source>
        <dbReference type="ARBA" id="ARBA00022605"/>
    </source>
</evidence>
<evidence type="ECO:0000256" key="7">
    <source>
        <dbReference type="ARBA" id="ARBA00022563"/>
    </source>
</evidence>
<dbReference type="UniPathway" id="UPA00288">
    <property type="reaction ID" value="UER01023"/>
</dbReference>
<evidence type="ECO:0000313" key="16">
    <source>
        <dbReference type="EMBL" id="MVL45305.1"/>
    </source>
</evidence>
<feature type="domain" description="Serine hydroxymethyltransferase-like" evidence="15">
    <location>
        <begin position="5"/>
        <end position="381"/>
    </location>
</feature>
<dbReference type="InterPro" id="IPR015424">
    <property type="entry name" value="PyrdxlP-dep_Trfase"/>
</dbReference>
<dbReference type="PANTHER" id="PTHR11680">
    <property type="entry name" value="SERINE HYDROXYMETHYLTRANSFERASE"/>
    <property type="match status" value="1"/>
</dbReference>
<comment type="caution">
    <text evidence="12">Lacks conserved residue(s) required for the propagation of feature annotation.</text>
</comment>
<sequence length="412" mass="45202">MSYITKQDKVIAEAIEREFQRQNSNIELIASENFVSEAVMEAQGSVLTNKYAEGYPGRRYYGGCEFVDVTESIAIDRAKALFGAEHVNVQPHSGSQANMAVYLVALEMGDTVLGMNLSHGGHLTHGAPVNFSGKFYNFVEYGVDKDTERINYDEVRKLALEHKPKLIVAGASAYSRTIDFKKFKEIADEVNAKLMVDMAHIAGLVAAGLHPNPVEYADFVTTTTHKTLRGPRGGMILCKEEYKKDIDKTIFPGIQGGPLEHVIAAKAVAFGEALENNFKMYQQQVVKNAKVLAEALINEGFRIVSGGTDNHLVAVDVKGSIGLTGKEAEETLDSVGITCNKNTIPFDQEKPFVTSGIRLGTPAATTRGFDEKAFEEVAKIISLALKNSKDEEKLQQAKERVAKLTAEYPLYQ</sequence>
<keyword evidence="6 12" id="KW-0963">Cytoplasm</keyword>
<dbReference type="Gene3D" id="3.40.640.10">
    <property type="entry name" value="Type I PLP-dependent aspartate aminotransferase-like (Major domain)"/>
    <property type="match status" value="1"/>
</dbReference>
<comment type="caution">
    <text evidence="16">The sequence shown here is derived from an EMBL/GenBank/DDBJ whole genome shotgun (WGS) entry which is preliminary data.</text>
</comment>
<dbReference type="Gene3D" id="3.90.1150.10">
    <property type="entry name" value="Aspartate Aminotransferase, domain 1"/>
    <property type="match status" value="1"/>
</dbReference>